<sequence length="267" mass="29602">DPAIWGWQNGEEPYATGQAVSELKTMYTQLKATNPNWQSFIAFAVSDWDIRGYDIPGICDVFCVDLYFRCAPLNVDIGPEDLRYDLIEGKWAQPILRMIDQHGITFCPMLLAADYFTWSNAIRQQYDIYNQVINRPLAGAGYYNSLGFMPEMGDPNAPSRFLEVKALNQHIGGQTGIIPRPEEVITTKTITHSCAATISYNISSWGENNDPLTCPHCGLALGPEGIKGSEEIVELPEVITPVIVTCSKCGSQLKLSVSSFANKNIQQ</sequence>
<gene>
    <name evidence="1" type="ORF">S06H3_39640</name>
</gene>
<reference evidence="1" key="1">
    <citation type="journal article" date="2014" name="Front. Microbiol.">
        <title>High frequency of phylogenetically diverse reductive dehalogenase-homologous genes in deep subseafloor sedimentary metagenomes.</title>
        <authorList>
            <person name="Kawai M."/>
            <person name="Futagami T."/>
            <person name="Toyoda A."/>
            <person name="Takaki Y."/>
            <person name="Nishi S."/>
            <person name="Hori S."/>
            <person name="Arai W."/>
            <person name="Tsubouchi T."/>
            <person name="Morono Y."/>
            <person name="Uchiyama I."/>
            <person name="Ito T."/>
            <person name="Fujiyama A."/>
            <person name="Inagaki F."/>
            <person name="Takami H."/>
        </authorList>
    </citation>
    <scope>NUCLEOTIDE SEQUENCE</scope>
    <source>
        <strain evidence="1">Expedition CK06-06</strain>
    </source>
</reference>
<feature type="non-terminal residue" evidence="1">
    <location>
        <position position="267"/>
    </location>
</feature>
<feature type="non-terminal residue" evidence="1">
    <location>
        <position position="1"/>
    </location>
</feature>
<dbReference type="EMBL" id="BARV01024272">
    <property type="protein sequence ID" value="GAI45594.1"/>
    <property type="molecule type" value="Genomic_DNA"/>
</dbReference>
<comment type="caution">
    <text evidence="1">The sequence shown here is derived from an EMBL/GenBank/DDBJ whole genome shotgun (WGS) entry which is preliminary data.</text>
</comment>
<protein>
    <submittedName>
        <fullName evidence="1">Uncharacterized protein</fullName>
    </submittedName>
</protein>
<evidence type="ECO:0000313" key="1">
    <source>
        <dbReference type="EMBL" id="GAI45594.1"/>
    </source>
</evidence>
<organism evidence="1">
    <name type="scientific">marine sediment metagenome</name>
    <dbReference type="NCBI Taxonomy" id="412755"/>
    <lineage>
        <taxon>unclassified sequences</taxon>
        <taxon>metagenomes</taxon>
        <taxon>ecological metagenomes</taxon>
    </lineage>
</organism>
<dbReference type="AlphaFoldDB" id="X1QQQ3"/>
<accession>X1QQQ3</accession>
<proteinExistence type="predicted"/>
<name>X1QQQ3_9ZZZZ</name>